<keyword evidence="1" id="KW-0472">Membrane</keyword>
<accession>A0A366DJK8</accession>
<reference evidence="2 3" key="1">
    <citation type="submission" date="2018-06" db="EMBL/GenBank/DDBJ databases">
        <title>Genomic Encyclopedia of Type Strains, Phase IV (KMG-IV): sequencing the most valuable type-strain genomes for metagenomic binning, comparative biology and taxonomic classification.</title>
        <authorList>
            <person name="Goeker M."/>
        </authorList>
    </citation>
    <scope>NUCLEOTIDE SEQUENCE [LARGE SCALE GENOMIC DNA]</scope>
    <source>
        <strain evidence="2 3">DSM 44599</strain>
    </source>
</reference>
<evidence type="ECO:0000256" key="1">
    <source>
        <dbReference type="SAM" id="Phobius"/>
    </source>
</evidence>
<evidence type="ECO:0000313" key="2">
    <source>
        <dbReference type="EMBL" id="RBO90135.1"/>
    </source>
</evidence>
<sequence>MTYPPTAQRPVRTWDAVLSVVLYSVAALLGALAAYITVFFVMAAGACSTESTCDEGLIVIAMILSWGGTALAILGIPLALLIAALKRWTMWWWGALANVLVIATFFGGVALVYHAAG</sequence>
<comment type="caution">
    <text evidence="2">The sequence shown here is derived from an EMBL/GenBank/DDBJ whole genome shotgun (WGS) entry which is preliminary data.</text>
</comment>
<dbReference type="AlphaFoldDB" id="A0A366DJK8"/>
<proteinExistence type="predicted"/>
<feature type="transmembrane region" description="Helical" evidence="1">
    <location>
        <begin position="20"/>
        <end position="45"/>
    </location>
</feature>
<feature type="transmembrane region" description="Helical" evidence="1">
    <location>
        <begin position="57"/>
        <end position="85"/>
    </location>
</feature>
<dbReference type="Proteomes" id="UP000252586">
    <property type="component" value="Unassembled WGS sequence"/>
</dbReference>
<keyword evidence="3" id="KW-1185">Reference proteome</keyword>
<name>A0A366DJK8_9NOCA</name>
<dbReference type="RefSeq" id="WP_067510781.1">
    <property type="nucleotide sequence ID" value="NZ_CP107943.1"/>
</dbReference>
<protein>
    <submittedName>
        <fullName evidence="2">Uncharacterized protein</fullName>
    </submittedName>
</protein>
<gene>
    <name evidence="2" type="ORF">DFR74_10619</name>
</gene>
<keyword evidence="1" id="KW-0812">Transmembrane</keyword>
<dbReference type="EMBL" id="QNRE01000006">
    <property type="protein sequence ID" value="RBO90135.1"/>
    <property type="molecule type" value="Genomic_DNA"/>
</dbReference>
<evidence type="ECO:0000313" key="3">
    <source>
        <dbReference type="Proteomes" id="UP000252586"/>
    </source>
</evidence>
<keyword evidence="1" id="KW-1133">Transmembrane helix</keyword>
<organism evidence="2 3">
    <name type="scientific">Nocardia puris</name>
    <dbReference type="NCBI Taxonomy" id="208602"/>
    <lineage>
        <taxon>Bacteria</taxon>
        <taxon>Bacillati</taxon>
        <taxon>Actinomycetota</taxon>
        <taxon>Actinomycetes</taxon>
        <taxon>Mycobacteriales</taxon>
        <taxon>Nocardiaceae</taxon>
        <taxon>Nocardia</taxon>
    </lineage>
</organism>
<feature type="transmembrane region" description="Helical" evidence="1">
    <location>
        <begin position="91"/>
        <end position="113"/>
    </location>
</feature>